<evidence type="ECO:0000256" key="1">
    <source>
        <dbReference type="SAM" id="Phobius"/>
    </source>
</evidence>
<feature type="transmembrane region" description="Helical" evidence="1">
    <location>
        <begin position="372"/>
        <end position="392"/>
    </location>
</feature>
<keyword evidence="1" id="KW-0812">Transmembrane</keyword>
<proteinExistence type="predicted"/>
<evidence type="ECO:0000313" key="2">
    <source>
        <dbReference type="EMBL" id="MEX1667192.1"/>
    </source>
</evidence>
<comment type="caution">
    <text evidence="2">The sequence shown here is derived from an EMBL/GenBank/DDBJ whole genome shotgun (WGS) entry which is preliminary data.</text>
</comment>
<sequence>MNSPILLLSAPFRSAANLDTARATAAEQTFLRDIEVLCAKLEKDLPKSITVSSSIDSKSLAELKYSSIMEDSLPSSAKPFLTLSFDTVTLEIGNNDDIRVYDCIVEFYDNTVAILKMAADVVHNRPTESKVLPKNLDELTTLLCVDFLNKNASVFEEVDRAIQLLIQAGEVTCFLAKDSFKIFEHEAIELTPVTPLWVTRIAIIDKNRVDVVSLESWIQNKVNEKNGVNFSDATAYFFIGNSLVIGVLQEDEIHSLRSALSTATYFYVLADLINTTLRNMVSKSRVSEEAQRETYYASHMRIASHIDFIESLFNDVWLGLQGHRKMVATALFFTWEYDLLKSSLAVKRELLNKDISAAIERRHIRNEKMVEISLAAIGGVAVLDFCINLFAYSRDQSFSPDEIPGFTDWPSISSIDLSLYSIAIAIGALAVAIARKER</sequence>
<keyword evidence="1" id="KW-0472">Membrane</keyword>
<organism evidence="2 3">
    <name type="scientific">Zhongshania arctica</name>
    <dbReference type="NCBI Taxonomy" id="3238302"/>
    <lineage>
        <taxon>Bacteria</taxon>
        <taxon>Pseudomonadati</taxon>
        <taxon>Pseudomonadota</taxon>
        <taxon>Gammaproteobacteria</taxon>
        <taxon>Cellvibrionales</taxon>
        <taxon>Spongiibacteraceae</taxon>
        <taxon>Zhongshania</taxon>
    </lineage>
</organism>
<keyword evidence="3" id="KW-1185">Reference proteome</keyword>
<gene>
    <name evidence="2" type="ORF">AB4875_16975</name>
</gene>
<reference evidence="2 3" key="1">
    <citation type="journal article" date="2011" name="Int. J. Syst. Evol. Microbiol.">
        <title>Zhongshania antarctica gen. nov., sp. nov. and Zhongshania guokunii sp. nov., gammaproteobacteria respectively isolated from coastal attached (fast) ice and surface seawater of the Antarctic.</title>
        <authorList>
            <person name="Li H.J."/>
            <person name="Zhang X.Y."/>
            <person name="Chen C.X."/>
            <person name="Zhang Y.J."/>
            <person name="Gao Z.M."/>
            <person name="Yu Y."/>
            <person name="Chen X.L."/>
            <person name="Chen B."/>
            <person name="Zhang Y.Z."/>
        </authorList>
    </citation>
    <scope>NUCLEOTIDE SEQUENCE [LARGE SCALE GENOMIC DNA]</scope>
    <source>
        <strain evidence="2 3">R06B22</strain>
    </source>
</reference>
<accession>A0ABV3TZY2</accession>
<protein>
    <submittedName>
        <fullName evidence="2">Uncharacterized protein</fullName>
    </submittedName>
</protein>
<feature type="transmembrane region" description="Helical" evidence="1">
    <location>
        <begin position="412"/>
        <end position="434"/>
    </location>
</feature>
<evidence type="ECO:0000313" key="3">
    <source>
        <dbReference type="Proteomes" id="UP001557484"/>
    </source>
</evidence>
<keyword evidence="1" id="KW-1133">Transmembrane helix</keyword>
<dbReference type="Proteomes" id="UP001557484">
    <property type="component" value="Unassembled WGS sequence"/>
</dbReference>
<name>A0ABV3TZY2_9GAMM</name>
<dbReference type="EMBL" id="JBFRYB010000002">
    <property type="protein sequence ID" value="MEX1667192.1"/>
    <property type="molecule type" value="Genomic_DNA"/>
</dbReference>
<dbReference type="RefSeq" id="WP_368377303.1">
    <property type="nucleotide sequence ID" value="NZ_JBFRYB010000002.1"/>
</dbReference>